<evidence type="ECO:0000313" key="3">
    <source>
        <dbReference type="Proteomes" id="UP000287519"/>
    </source>
</evidence>
<dbReference type="RefSeq" id="WP_124392472.1">
    <property type="nucleotide sequence ID" value="NZ_BHYM01000035.1"/>
</dbReference>
<evidence type="ECO:0000256" key="1">
    <source>
        <dbReference type="SAM" id="MobiDB-lite"/>
    </source>
</evidence>
<keyword evidence="3" id="KW-1185">Reference proteome</keyword>
<comment type="caution">
    <text evidence="2">The sequence shown here is derived from an EMBL/GenBank/DDBJ whole genome shotgun (WGS) entry which is preliminary data.</text>
</comment>
<dbReference type="EMBL" id="BHYM01000035">
    <property type="protein sequence ID" value="GCE40149.1"/>
    <property type="molecule type" value="Genomic_DNA"/>
</dbReference>
<accession>A0A402C972</accession>
<evidence type="ECO:0000313" key="2">
    <source>
        <dbReference type="EMBL" id="GCE40149.1"/>
    </source>
</evidence>
<protein>
    <recommendedName>
        <fullName evidence="4">DUF1524 domain-containing protein</fullName>
    </recommendedName>
</protein>
<organism evidence="2 3">
    <name type="scientific">Rhodococcus wratislaviensis</name>
    <name type="common">Tsukamurella wratislaviensis</name>
    <dbReference type="NCBI Taxonomy" id="44752"/>
    <lineage>
        <taxon>Bacteria</taxon>
        <taxon>Bacillati</taxon>
        <taxon>Actinomycetota</taxon>
        <taxon>Actinomycetes</taxon>
        <taxon>Mycobacteriales</taxon>
        <taxon>Nocardiaceae</taxon>
        <taxon>Rhodococcus</taxon>
    </lineage>
</organism>
<proteinExistence type="predicted"/>
<name>A0A402C972_RHOWR</name>
<dbReference type="AlphaFoldDB" id="A0A402C972"/>
<sequence length="266" mass="29290">MAAIAATAALLITATGCSPNSSDAEPTVAFTGGDPGYDRRLSDQTHTFTGLSNYRPIEHQTLYTMLALTDVREPGPDKELDRYLVSGVTPVNGFNDERANTILEQSGCNARAAHLYYTFGLTQADVDPSRNSCRMQSKYSDELFMDSSVRDTELSSMVFSHIVTPAEAVRSGLGADRNALSSLSSYRHNIVITTQATVDAKGDAPLSIWMTPALDRQCDQMVRYVVTKFHFRLSVTESERQFLSRTISELDCGDELNSLEPTQQPR</sequence>
<dbReference type="Proteomes" id="UP000287519">
    <property type="component" value="Unassembled WGS sequence"/>
</dbReference>
<gene>
    <name evidence="2" type="ORF">Rhow_003792</name>
</gene>
<evidence type="ECO:0008006" key="4">
    <source>
        <dbReference type="Google" id="ProtNLM"/>
    </source>
</evidence>
<feature type="region of interest" description="Disordered" evidence="1">
    <location>
        <begin position="16"/>
        <end position="36"/>
    </location>
</feature>
<reference evidence="2 3" key="1">
    <citation type="submission" date="2018-11" db="EMBL/GenBank/DDBJ databases">
        <title>Microbial catabolism of amino acid.</title>
        <authorList>
            <person name="Hibi M."/>
            <person name="Ogawa J."/>
        </authorList>
    </citation>
    <scope>NUCLEOTIDE SEQUENCE [LARGE SCALE GENOMIC DNA]</scope>
    <source>
        <strain evidence="2 3">C31-06</strain>
    </source>
</reference>